<feature type="region of interest" description="Disordered" evidence="7">
    <location>
        <begin position="877"/>
        <end position="897"/>
    </location>
</feature>
<dbReference type="InterPro" id="IPR004835">
    <property type="entry name" value="Chitin_synth"/>
</dbReference>
<evidence type="ECO:0000256" key="1">
    <source>
        <dbReference type="ARBA" id="ARBA00004651"/>
    </source>
</evidence>
<reference evidence="9 10" key="1">
    <citation type="journal article" date="2019" name="Sci. Rep.">
        <title>Comparative genomics of chytrid fungi reveal insights into the obligate biotrophic and pathogenic lifestyle of Synchytrium endobioticum.</title>
        <authorList>
            <person name="van de Vossenberg B.T.L.H."/>
            <person name="Warris S."/>
            <person name="Nguyen H.D.T."/>
            <person name="van Gent-Pelzer M.P.E."/>
            <person name="Joly D.L."/>
            <person name="van de Geest H.C."/>
            <person name="Bonants P.J.M."/>
            <person name="Smith D.S."/>
            <person name="Levesque C.A."/>
            <person name="van der Lee T.A.J."/>
        </authorList>
    </citation>
    <scope>NUCLEOTIDE SEQUENCE [LARGE SCALE GENOMIC DNA]</scope>
    <source>
        <strain evidence="9 10">CBS 675.73</strain>
    </source>
</reference>
<evidence type="ECO:0000313" key="9">
    <source>
        <dbReference type="EMBL" id="TPX68264.1"/>
    </source>
</evidence>
<dbReference type="EMBL" id="QEAP01000364">
    <property type="protein sequence ID" value="TPX68264.1"/>
    <property type="molecule type" value="Genomic_DNA"/>
</dbReference>
<feature type="compositionally biased region" description="Basic and acidic residues" evidence="7">
    <location>
        <begin position="410"/>
        <end position="426"/>
    </location>
</feature>
<dbReference type="AlphaFoldDB" id="A0A507EWJ5"/>
<proteinExistence type="predicted"/>
<evidence type="ECO:0000256" key="7">
    <source>
        <dbReference type="SAM" id="MobiDB-lite"/>
    </source>
</evidence>
<dbReference type="OrthoDB" id="370884at2759"/>
<evidence type="ECO:0000256" key="8">
    <source>
        <dbReference type="SAM" id="Phobius"/>
    </source>
</evidence>
<comment type="caution">
    <text evidence="9">The sequence shown here is derived from an EMBL/GenBank/DDBJ whole genome shotgun (WGS) entry which is preliminary data.</text>
</comment>
<dbReference type="GO" id="GO:0030428">
    <property type="term" value="C:cell septum"/>
    <property type="evidence" value="ECO:0007669"/>
    <property type="project" value="TreeGrafter"/>
</dbReference>
<dbReference type="STRING" id="246404.A0A507EWJ5"/>
<feature type="compositionally biased region" description="Basic and acidic residues" evidence="7">
    <location>
        <begin position="877"/>
        <end position="887"/>
    </location>
</feature>
<feature type="region of interest" description="Disordered" evidence="7">
    <location>
        <begin position="592"/>
        <end position="612"/>
    </location>
</feature>
<feature type="compositionally biased region" description="Polar residues" evidence="7">
    <location>
        <begin position="762"/>
        <end position="772"/>
    </location>
</feature>
<dbReference type="Pfam" id="PF03142">
    <property type="entry name" value="Chitin_synth_2"/>
    <property type="match status" value="1"/>
</dbReference>
<evidence type="ECO:0000256" key="6">
    <source>
        <dbReference type="ARBA" id="ARBA00023180"/>
    </source>
</evidence>
<keyword evidence="8" id="KW-1133">Transmembrane helix</keyword>
<gene>
    <name evidence="9" type="ORF">CcCBS67573_g07252</name>
</gene>
<evidence type="ECO:0000256" key="4">
    <source>
        <dbReference type="ARBA" id="ARBA00022692"/>
    </source>
</evidence>
<keyword evidence="3" id="KW-0808">Transferase</keyword>
<feature type="region of interest" description="Disordered" evidence="7">
    <location>
        <begin position="470"/>
        <end position="519"/>
    </location>
</feature>
<dbReference type="PANTHER" id="PTHR22914:SF16">
    <property type="entry name" value="CHITIN SYNTHASE 3"/>
    <property type="match status" value="1"/>
</dbReference>
<feature type="compositionally biased region" description="Polar residues" evidence="7">
    <location>
        <begin position="781"/>
        <end position="790"/>
    </location>
</feature>
<organism evidence="9 10">
    <name type="scientific">Chytriomyces confervae</name>
    <dbReference type="NCBI Taxonomy" id="246404"/>
    <lineage>
        <taxon>Eukaryota</taxon>
        <taxon>Fungi</taxon>
        <taxon>Fungi incertae sedis</taxon>
        <taxon>Chytridiomycota</taxon>
        <taxon>Chytridiomycota incertae sedis</taxon>
        <taxon>Chytridiomycetes</taxon>
        <taxon>Chytridiales</taxon>
        <taxon>Chytriomycetaceae</taxon>
        <taxon>Chytriomyces</taxon>
    </lineage>
</organism>
<keyword evidence="4 8" id="KW-0812">Transmembrane</keyword>
<sequence length="897" mass="99215">MIFVPQAQCETTVPDKFEVLLSQRRRWINSTIHNLLELLMVNNLCGVFCLSMKFVILEQLSFQIAVSLMFVLLVAAFVVGPTLPLYQLLATLFCPAFFILITTYEWEYVGWMFVYLAALPVWNFVLPLYAFWHFDDFSWGATRQVAGEAGGAKDHSNRHGKYETGAVVTHTWDDWRALARGDSIGGLNPDVSMTSVAVPSQAVDNVAEVTKMLDKEMVSNRASNSWGVVTCALHHDSPQKLGHTKQSMRDSETSEMEISSENQLLQSDEYLAYHHGQQSGMRSMAAPFQDAFSQAPAQIYPSYYDGPHTYDAVTHQQQYTQQQQAYQHSLYLPSNTNLSIHAPSIFNHSRAVPSRFNTDASRVSDVPVSPVVEADPFVIASSHRFMNYLEYPAGSAQSNVQKPYEYDITDRTPTRKYPSEPTHKGNQEVPPASQFEKSVVSAVHAPPTELEELDDGTVSQSFQNFFGWSPKNESSSKAESLGIAHDESEGSTPKTLKRPVLSKSEMRTSGVGSVAKNGGASTSIQDSSFFASSSAEKNVAYERVEYDEFNILDPEGLLNEVSIRMQRTVLTSEQGMRTSSSSQNLFIPSISARQEGSSHHARPSHAAHETTRIEVAAKKSTVRLSDAYQGSSHVGHRSESDVSLGRTLQKAANFFELSQGSFSGFFKNESNGGGMKNGLESSAVGTKRRTDLDNGILDEISGIDPVSVDFDTSSFLIVQPDEPHKRNCDLEDRSLSQQDASTPRNNVARPIHKEERRELVDQSFQGHSSQSFKGVEGSNGSGVRNTQEQLPLSVLKENSRARRQQRTLPQVPTSGSTVKHISASAGPSLQPARSSHEGRSISNTSQRSLGPRGGANESYFMSMTPVTARLYEEELARVKGETREMQKKGGPRQLPEF</sequence>
<feature type="transmembrane region" description="Helical" evidence="8">
    <location>
        <begin position="60"/>
        <end position="79"/>
    </location>
</feature>
<accession>A0A507EWJ5</accession>
<keyword evidence="6" id="KW-0325">Glycoprotein</keyword>
<evidence type="ECO:0000256" key="5">
    <source>
        <dbReference type="ARBA" id="ARBA00023136"/>
    </source>
</evidence>
<feature type="region of interest" description="Disordered" evidence="7">
    <location>
        <begin position="410"/>
        <end position="433"/>
    </location>
</feature>
<dbReference type="PANTHER" id="PTHR22914">
    <property type="entry name" value="CHITIN SYNTHASE"/>
    <property type="match status" value="1"/>
</dbReference>
<keyword evidence="2" id="KW-1003">Cell membrane</keyword>
<feature type="transmembrane region" description="Helical" evidence="8">
    <location>
        <begin position="85"/>
        <end position="104"/>
    </location>
</feature>
<feature type="transmembrane region" description="Helical" evidence="8">
    <location>
        <begin position="111"/>
        <end position="132"/>
    </location>
</feature>
<feature type="compositionally biased region" description="Polar residues" evidence="7">
    <location>
        <begin position="735"/>
        <end position="745"/>
    </location>
</feature>
<feature type="compositionally biased region" description="Basic and acidic residues" evidence="7">
    <location>
        <begin position="751"/>
        <end position="760"/>
    </location>
</feature>
<feature type="region of interest" description="Disordered" evidence="7">
    <location>
        <begin position="723"/>
        <end position="861"/>
    </location>
</feature>
<dbReference type="GO" id="GO:0004100">
    <property type="term" value="F:chitin synthase activity"/>
    <property type="evidence" value="ECO:0007669"/>
    <property type="project" value="InterPro"/>
</dbReference>
<dbReference type="GO" id="GO:0005886">
    <property type="term" value="C:plasma membrane"/>
    <property type="evidence" value="ECO:0007669"/>
    <property type="project" value="UniProtKB-SubCell"/>
</dbReference>
<protein>
    <submittedName>
        <fullName evidence="9">Chitin synthase</fullName>
    </submittedName>
</protein>
<dbReference type="GO" id="GO:0006031">
    <property type="term" value="P:chitin biosynthetic process"/>
    <property type="evidence" value="ECO:0007669"/>
    <property type="project" value="TreeGrafter"/>
</dbReference>
<evidence type="ECO:0000256" key="2">
    <source>
        <dbReference type="ARBA" id="ARBA00022475"/>
    </source>
</evidence>
<feature type="compositionally biased region" description="Polar residues" evidence="7">
    <location>
        <begin position="806"/>
        <end position="833"/>
    </location>
</feature>
<keyword evidence="10" id="KW-1185">Reference proteome</keyword>
<name>A0A507EWJ5_9FUNG</name>
<feature type="compositionally biased region" description="Basic and acidic residues" evidence="7">
    <location>
        <begin position="723"/>
        <end position="734"/>
    </location>
</feature>
<keyword evidence="5 8" id="KW-0472">Membrane</keyword>
<evidence type="ECO:0000256" key="3">
    <source>
        <dbReference type="ARBA" id="ARBA00022679"/>
    </source>
</evidence>
<evidence type="ECO:0000313" key="10">
    <source>
        <dbReference type="Proteomes" id="UP000320333"/>
    </source>
</evidence>
<comment type="subcellular location">
    <subcellularLocation>
        <location evidence="1">Cell membrane</location>
        <topology evidence="1">Multi-pass membrane protein</topology>
    </subcellularLocation>
</comment>
<dbReference type="Proteomes" id="UP000320333">
    <property type="component" value="Unassembled WGS sequence"/>
</dbReference>